<evidence type="ECO:0000313" key="4">
    <source>
        <dbReference type="Proteomes" id="UP000051086"/>
    </source>
</evidence>
<dbReference type="GO" id="GO:0032259">
    <property type="term" value="P:methylation"/>
    <property type="evidence" value="ECO:0007669"/>
    <property type="project" value="UniProtKB-KW"/>
</dbReference>
<dbReference type="Proteomes" id="UP000051887">
    <property type="component" value="Unassembled WGS sequence"/>
</dbReference>
<dbReference type="GO" id="GO:0008168">
    <property type="term" value="F:methyltransferase activity"/>
    <property type="evidence" value="ECO:0007669"/>
    <property type="project" value="UniProtKB-KW"/>
</dbReference>
<dbReference type="AlphaFoldDB" id="A0A0P1F5I5"/>
<dbReference type="Gene3D" id="3.90.1150.10">
    <property type="entry name" value="Aspartate Aminotransferase, domain 1"/>
    <property type="match status" value="1"/>
</dbReference>
<evidence type="ECO:0000313" key="2">
    <source>
        <dbReference type="EMBL" id="CUH63169.1"/>
    </source>
</evidence>
<accession>A0A0P1F5I5</accession>
<feature type="compositionally biased region" description="Basic residues" evidence="1">
    <location>
        <begin position="136"/>
        <end position="145"/>
    </location>
</feature>
<feature type="region of interest" description="Disordered" evidence="1">
    <location>
        <begin position="124"/>
        <end position="145"/>
    </location>
</feature>
<keyword evidence="4" id="KW-1185">Reference proteome</keyword>
<evidence type="ECO:0000256" key="1">
    <source>
        <dbReference type="SAM" id="MobiDB-lite"/>
    </source>
</evidence>
<proteinExistence type="predicted"/>
<keyword evidence="3" id="KW-0808">Transferase</keyword>
<dbReference type="EMBL" id="CYSC01000027">
    <property type="protein sequence ID" value="CUH72040.1"/>
    <property type="molecule type" value="Genomic_DNA"/>
</dbReference>
<dbReference type="SUPFAM" id="SSF53383">
    <property type="entry name" value="PLP-dependent transferases"/>
    <property type="match status" value="1"/>
</dbReference>
<reference evidence="2 4" key="2">
    <citation type="submission" date="2015-09" db="EMBL/GenBank/DDBJ databases">
        <authorList>
            <person name="Rodrigo-Torres L."/>
            <person name="Arahal D.R."/>
        </authorList>
    </citation>
    <scope>NUCLEOTIDE SEQUENCE [LARGE SCALE GENOMIC DNA]</scope>
    <source>
        <strain evidence="2 4">CECT 5118</strain>
    </source>
</reference>
<dbReference type="InterPro" id="IPR015424">
    <property type="entry name" value="PyrdxlP-dep_Trfase"/>
</dbReference>
<dbReference type="InterPro" id="IPR015422">
    <property type="entry name" value="PyrdxlP-dep_Trfase_small"/>
</dbReference>
<keyword evidence="3" id="KW-0489">Methyltransferase</keyword>
<evidence type="ECO:0000313" key="3">
    <source>
        <dbReference type="EMBL" id="CUH72040.1"/>
    </source>
</evidence>
<reference evidence="3 5" key="1">
    <citation type="submission" date="2015-09" db="EMBL/GenBank/DDBJ databases">
        <authorList>
            <consortium name="Swine Surveillance"/>
        </authorList>
    </citation>
    <scope>NUCLEOTIDE SEQUENCE [LARGE SCALE GENOMIC DNA]</scope>
    <source>
        <strain evidence="3 5">5120</strain>
    </source>
</reference>
<dbReference type="Proteomes" id="UP000051086">
    <property type="component" value="Unassembled WGS sequence"/>
</dbReference>
<dbReference type="EMBL" id="CYSB01000005">
    <property type="protein sequence ID" value="CUH63169.1"/>
    <property type="molecule type" value="Genomic_DNA"/>
</dbReference>
<evidence type="ECO:0000313" key="5">
    <source>
        <dbReference type="Proteomes" id="UP000051887"/>
    </source>
</evidence>
<organism evidence="3 5">
    <name type="scientific">Thalassovita autumnalis</name>
    <dbReference type="NCBI Taxonomy" id="2072972"/>
    <lineage>
        <taxon>Bacteria</taxon>
        <taxon>Pseudomonadati</taxon>
        <taxon>Pseudomonadota</taxon>
        <taxon>Alphaproteobacteria</taxon>
        <taxon>Rhodobacterales</taxon>
        <taxon>Roseobacteraceae</taxon>
        <taxon>Thalassovita</taxon>
    </lineage>
</organism>
<name>A0A0P1F5I5_9RHOB</name>
<protein>
    <submittedName>
        <fullName evidence="3">Serine hydroxymethyltransferase</fullName>
    </submittedName>
</protein>
<gene>
    <name evidence="2" type="ORF">TL5118_00355</name>
    <name evidence="3" type="ORF">TL5120_01836</name>
</gene>
<sequence length="145" mass="15118">MIDTAQALAAGLEAEGLTPFKTHAGATLSHQFALEAAEFGGGQAASKHLRKAGFLACGIGLPIAEVAGDMNGLRIGTPELVRFGMTVADMPHLAKLPKWQSGGPALTSCSSSTKAESLSTFQKYSGARGSAPHTPQIHHRPWLRS</sequence>